<dbReference type="SMART" id="SM00228">
    <property type="entry name" value="PDZ"/>
    <property type="match status" value="1"/>
</dbReference>
<dbReference type="Pfam" id="PF13365">
    <property type="entry name" value="Trypsin_2"/>
    <property type="match status" value="1"/>
</dbReference>
<dbReference type="OrthoDB" id="9758917at2"/>
<evidence type="ECO:0000256" key="3">
    <source>
        <dbReference type="ARBA" id="ARBA00022801"/>
    </source>
</evidence>
<comment type="caution">
    <text evidence="6">The sequence shown here is derived from an EMBL/GenBank/DDBJ whole genome shotgun (WGS) entry which is preliminary data.</text>
</comment>
<keyword evidence="2" id="KW-0645">Protease</keyword>
<dbReference type="RefSeq" id="WP_124697474.1">
    <property type="nucleotide sequence ID" value="NZ_JBHUFE010000025.1"/>
</dbReference>
<keyword evidence="4" id="KW-0720">Serine protease</keyword>
<comment type="similarity">
    <text evidence="1">Belongs to the peptidase S1C family.</text>
</comment>
<proteinExistence type="inferred from homology"/>
<evidence type="ECO:0000256" key="1">
    <source>
        <dbReference type="ARBA" id="ARBA00010541"/>
    </source>
</evidence>
<dbReference type="GO" id="GO:0004252">
    <property type="term" value="F:serine-type endopeptidase activity"/>
    <property type="evidence" value="ECO:0007669"/>
    <property type="project" value="InterPro"/>
</dbReference>
<accession>A0A3N9PRD7</accession>
<dbReference type="InterPro" id="IPR043504">
    <property type="entry name" value="Peptidase_S1_PA_chymotrypsin"/>
</dbReference>
<dbReference type="EMBL" id="RQPI01000017">
    <property type="protein sequence ID" value="RQW08872.1"/>
    <property type="molecule type" value="Genomic_DNA"/>
</dbReference>
<keyword evidence="3" id="KW-0378">Hydrolase</keyword>
<keyword evidence="7" id="KW-1185">Reference proteome</keyword>
<evidence type="ECO:0000256" key="4">
    <source>
        <dbReference type="ARBA" id="ARBA00022825"/>
    </source>
</evidence>
<evidence type="ECO:0000259" key="5">
    <source>
        <dbReference type="SMART" id="SM00228"/>
    </source>
</evidence>
<dbReference type="SUPFAM" id="SSF50156">
    <property type="entry name" value="PDZ domain-like"/>
    <property type="match status" value="1"/>
</dbReference>
<sequence>MGLFDDDFYSTKVSRRRERKVSKQRSMPRRWSARSRRLRLSTMQVSAICSLFSAVVAVLLFSLVTGQLSHEKGAQPAFIQNVTPSSGDPYDRIIKAAATVRPAVVSIINHKEENTKDTLDESALGSGVIYKKTDDKAFIITNNHVISGAGKLEIVTVDGETRKAELVGADKVSDLAVLSIDAGGINTVAKLGDSSKLQLGETVIAIGNPLGLGDTLTSGIVSYANRTIPVSLNQDGVYDWEQEVIQTDAAINEGNSGGALVDLNGRVIGINTMKISDTGVEGLGFAIPANHVIKIAEELVLKGKIARSYLGVYSMDLNNPYVPLAEDQRKALKLPSSVKEGVVVLDVVGPAKEAGLKLNDVITKFNGQTIDSTLSLRKYLYNETRIGDPLAITFYRNGIEKEITLTLEEKPGE</sequence>
<dbReference type="PRINTS" id="PR00834">
    <property type="entry name" value="PROTEASES2C"/>
</dbReference>
<feature type="domain" description="PDZ" evidence="5">
    <location>
        <begin position="308"/>
        <end position="398"/>
    </location>
</feature>
<dbReference type="InterPro" id="IPR001478">
    <property type="entry name" value="PDZ"/>
</dbReference>
<dbReference type="Gene3D" id="2.30.42.10">
    <property type="match status" value="1"/>
</dbReference>
<dbReference type="PANTHER" id="PTHR43343">
    <property type="entry name" value="PEPTIDASE S12"/>
    <property type="match status" value="1"/>
</dbReference>
<dbReference type="FunFam" id="2.40.10.10:FF:000001">
    <property type="entry name" value="Periplasmic serine protease DegS"/>
    <property type="match status" value="1"/>
</dbReference>
<dbReference type="InterPro" id="IPR009003">
    <property type="entry name" value="Peptidase_S1_PA"/>
</dbReference>
<evidence type="ECO:0000313" key="7">
    <source>
        <dbReference type="Proteomes" id="UP000282529"/>
    </source>
</evidence>
<dbReference type="InterPro" id="IPR036034">
    <property type="entry name" value="PDZ_sf"/>
</dbReference>
<dbReference type="InterPro" id="IPR001940">
    <property type="entry name" value="Peptidase_S1C"/>
</dbReference>
<dbReference type="PANTHER" id="PTHR43343:SF3">
    <property type="entry name" value="PROTEASE DO-LIKE 8, CHLOROPLASTIC"/>
    <property type="match status" value="1"/>
</dbReference>
<gene>
    <name evidence="6" type="ORF">EH198_20995</name>
</gene>
<dbReference type="AlphaFoldDB" id="A0A3N9PRD7"/>
<protein>
    <submittedName>
        <fullName evidence="6">PDZ domain-containing protein</fullName>
    </submittedName>
</protein>
<dbReference type="SUPFAM" id="SSF50494">
    <property type="entry name" value="Trypsin-like serine proteases"/>
    <property type="match status" value="1"/>
</dbReference>
<name>A0A3N9PRD7_9BACL</name>
<evidence type="ECO:0000256" key="2">
    <source>
        <dbReference type="ARBA" id="ARBA00022670"/>
    </source>
</evidence>
<dbReference type="InterPro" id="IPR051201">
    <property type="entry name" value="Chloro_Bact_Ser_Proteases"/>
</dbReference>
<reference evidence="6 7" key="1">
    <citation type="submission" date="2018-11" db="EMBL/GenBank/DDBJ databases">
        <title>Genome sequence of strain 7197.</title>
        <authorList>
            <person name="Gao J."/>
            <person name="Sun J."/>
        </authorList>
    </citation>
    <scope>NUCLEOTIDE SEQUENCE [LARGE SCALE GENOMIC DNA]</scope>
    <source>
        <strain evidence="6 7">7197</strain>
    </source>
</reference>
<organism evidence="6 7">
    <name type="scientific">Paenibacillus rhizophilus</name>
    <dbReference type="NCBI Taxonomy" id="1850366"/>
    <lineage>
        <taxon>Bacteria</taxon>
        <taxon>Bacillati</taxon>
        <taxon>Bacillota</taxon>
        <taxon>Bacilli</taxon>
        <taxon>Bacillales</taxon>
        <taxon>Paenibacillaceae</taxon>
        <taxon>Paenibacillus</taxon>
    </lineage>
</organism>
<dbReference type="Gene3D" id="2.40.10.10">
    <property type="entry name" value="Trypsin-like serine proteases"/>
    <property type="match status" value="2"/>
</dbReference>
<dbReference type="Pfam" id="PF13180">
    <property type="entry name" value="PDZ_2"/>
    <property type="match status" value="1"/>
</dbReference>
<dbReference type="GO" id="GO:0006508">
    <property type="term" value="P:proteolysis"/>
    <property type="evidence" value="ECO:0007669"/>
    <property type="project" value="UniProtKB-KW"/>
</dbReference>
<evidence type="ECO:0000313" key="6">
    <source>
        <dbReference type="EMBL" id="RQW08872.1"/>
    </source>
</evidence>
<dbReference type="Proteomes" id="UP000282529">
    <property type="component" value="Unassembled WGS sequence"/>
</dbReference>